<dbReference type="AlphaFoldDB" id="A0A2H0NAR3"/>
<organism evidence="2 3">
    <name type="scientific">Candidatus Liptonbacteria bacterium CG11_big_fil_rev_8_21_14_0_20_35_14</name>
    <dbReference type="NCBI Taxonomy" id="1974634"/>
    <lineage>
        <taxon>Bacteria</taxon>
        <taxon>Candidatus Liptoniibacteriota</taxon>
    </lineage>
</organism>
<evidence type="ECO:0000256" key="1">
    <source>
        <dbReference type="SAM" id="SignalP"/>
    </source>
</evidence>
<evidence type="ECO:0008006" key="4">
    <source>
        <dbReference type="Google" id="ProtNLM"/>
    </source>
</evidence>
<accession>A0A2H0NAR3</accession>
<evidence type="ECO:0000313" key="2">
    <source>
        <dbReference type="EMBL" id="PIR05215.1"/>
    </source>
</evidence>
<protein>
    <recommendedName>
        <fullName evidence="4">Pentapeptide repeat-containing protein</fullName>
    </recommendedName>
</protein>
<feature type="signal peptide" evidence="1">
    <location>
        <begin position="1"/>
        <end position="23"/>
    </location>
</feature>
<dbReference type="EMBL" id="PCWO01000003">
    <property type="protein sequence ID" value="PIR05215.1"/>
    <property type="molecule type" value="Genomic_DNA"/>
</dbReference>
<comment type="caution">
    <text evidence="2">The sequence shown here is derived from an EMBL/GenBank/DDBJ whole genome shotgun (WGS) entry which is preliminary data.</text>
</comment>
<dbReference type="InterPro" id="IPR001646">
    <property type="entry name" value="5peptide_repeat"/>
</dbReference>
<keyword evidence="1" id="KW-0732">Signal</keyword>
<dbReference type="Proteomes" id="UP000229893">
    <property type="component" value="Unassembled WGS sequence"/>
</dbReference>
<feature type="chain" id="PRO_5013614597" description="Pentapeptide repeat-containing protein" evidence="1">
    <location>
        <begin position="24"/>
        <end position="439"/>
    </location>
</feature>
<proteinExistence type="predicted"/>
<dbReference type="Gene3D" id="2.160.20.80">
    <property type="entry name" value="E3 ubiquitin-protein ligase SopA"/>
    <property type="match status" value="1"/>
</dbReference>
<evidence type="ECO:0000313" key="3">
    <source>
        <dbReference type="Proteomes" id="UP000229893"/>
    </source>
</evidence>
<reference evidence="2 3" key="1">
    <citation type="submission" date="2017-09" db="EMBL/GenBank/DDBJ databases">
        <title>Depth-based differentiation of microbial function through sediment-hosted aquifers and enrichment of novel symbionts in the deep terrestrial subsurface.</title>
        <authorList>
            <person name="Probst A.J."/>
            <person name="Ladd B."/>
            <person name="Jarett J.K."/>
            <person name="Geller-Mcgrath D.E."/>
            <person name="Sieber C.M."/>
            <person name="Emerson J.B."/>
            <person name="Anantharaman K."/>
            <person name="Thomas B.C."/>
            <person name="Malmstrom R."/>
            <person name="Stieglmeier M."/>
            <person name="Klingl A."/>
            <person name="Woyke T."/>
            <person name="Ryan C.M."/>
            <person name="Banfield J.F."/>
        </authorList>
    </citation>
    <scope>NUCLEOTIDE SEQUENCE [LARGE SCALE GENOMIC DNA]</scope>
    <source>
        <strain evidence="2">CG11_big_fil_rev_8_21_14_0_20_35_14</strain>
    </source>
</reference>
<gene>
    <name evidence="2" type="ORF">COV57_00275</name>
</gene>
<sequence length="439" mass="49846">MKRFLGLFLVVVLVLGFGSVAKAQDDSWIKDQDPFFTLIVAGLMNDSIELNQDIRLDNVIGSGAFLWNRYRELNNHRPITINMFDYNDDLEIFFQEKDYRHFNFTNVSFSWVDMRGSDFSFTNLTGSHFAGVFRETRWERAYVENTTFSGTQLGTSGESSLQKSYINFIGNIRKSSVIFTDVRFDNSTFLNSNVSLIFKSCSFANVVLDGHFMAQSVFYECVNLYRGLMENSVRITRVNNGLPELSLLEENQASKIINLESYASELKELVTEGPETNLKFIDLEENQKTLISGSDRVVYSFLARSNNGSYLDKIDFWVIAEDLAIDDYKLYAYRDRDFTQLIEPTGSPYKESSFSFIGQQADVEIPEGDIFSAGDVISILTDANGPDINGRPSFTLSPNKTVYFQLVANVSNVVTSQSRLRVSLYDASPQMLEMITLNP</sequence>
<dbReference type="SUPFAM" id="SSF141571">
    <property type="entry name" value="Pentapeptide repeat-like"/>
    <property type="match status" value="1"/>
</dbReference>
<dbReference type="Pfam" id="PF00805">
    <property type="entry name" value="Pentapeptide"/>
    <property type="match status" value="1"/>
</dbReference>
<name>A0A2H0NAR3_9BACT</name>